<dbReference type="InterPro" id="IPR007305">
    <property type="entry name" value="Vesicle_transpt_Got1/SFT2"/>
</dbReference>
<reference evidence="9" key="1">
    <citation type="submission" date="2021-01" db="EMBL/GenBank/DDBJ databases">
        <authorList>
            <person name="Corre E."/>
            <person name="Pelletier E."/>
            <person name="Niang G."/>
            <person name="Scheremetjew M."/>
            <person name="Finn R."/>
            <person name="Kale V."/>
            <person name="Holt S."/>
            <person name="Cochrane G."/>
            <person name="Meng A."/>
            <person name="Brown T."/>
            <person name="Cohen L."/>
        </authorList>
    </citation>
    <scope>NUCLEOTIDE SEQUENCE</scope>
    <source>
        <strain evidence="9">CCMP3328</strain>
    </source>
</reference>
<dbReference type="GO" id="GO:0012505">
    <property type="term" value="C:endomembrane system"/>
    <property type="evidence" value="ECO:0007669"/>
    <property type="project" value="UniProtKB-ARBA"/>
</dbReference>
<dbReference type="PANTHER" id="PTHR23137:SF36">
    <property type="entry name" value="VESICLE TRANSPORT PROTEIN SFT2C"/>
    <property type="match status" value="1"/>
</dbReference>
<comment type="subcellular location">
    <subcellularLocation>
        <location evidence="1 8">Membrane</location>
        <topology evidence="1 8">Multi-pass membrane protein</topology>
    </subcellularLocation>
</comment>
<dbReference type="GO" id="GO:0005737">
    <property type="term" value="C:cytoplasm"/>
    <property type="evidence" value="ECO:0007669"/>
    <property type="project" value="UniProtKB-ARBA"/>
</dbReference>
<proteinExistence type="inferred from homology"/>
<evidence type="ECO:0000256" key="8">
    <source>
        <dbReference type="RuleBase" id="RU363111"/>
    </source>
</evidence>
<gene>
    <name evidence="9" type="ORF">CAUS1442_LOCUS1783</name>
</gene>
<sequence length="228" mass="25300">MSTGFGQWYNEQKTDDAAASSNSSSWFDIEQQGFPTFSTEGMPQFSFEGMKQTMEAQMPKKILGMGYQQRFQVFCAMLLLSVLFFALAFFVGLPTIMFKPQKFALSFTCGSLMFMASFGILTGPMEHIKGMCAPDRMLFTTIYLGSMFVTLYLTCTKGGLQGYALVMISSGVQLLALLWYLVSFLPGGTMGLSIVMRAMVTMLKPILGTCIRMQAMCISTCIGWMTRS</sequence>
<feature type="transmembrane region" description="Helical" evidence="8">
    <location>
        <begin position="103"/>
        <end position="125"/>
    </location>
</feature>
<evidence type="ECO:0000256" key="1">
    <source>
        <dbReference type="ARBA" id="ARBA00004141"/>
    </source>
</evidence>
<dbReference type="GO" id="GO:0016020">
    <property type="term" value="C:membrane"/>
    <property type="evidence" value="ECO:0007669"/>
    <property type="project" value="UniProtKB-SubCell"/>
</dbReference>
<evidence type="ECO:0000256" key="3">
    <source>
        <dbReference type="ARBA" id="ARBA00022692"/>
    </source>
</evidence>
<keyword evidence="4 8" id="KW-0653">Protein transport</keyword>
<feature type="transmembrane region" description="Helical" evidence="8">
    <location>
        <begin position="71"/>
        <end position="91"/>
    </location>
</feature>
<dbReference type="InterPro" id="IPR011691">
    <property type="entry name" value="Vesicle_transpt_SFT2"/>
</dbReference>
<dbReference type="Pfam" id="PF04178">
    <property type="entry name" value="Got1"/>
    <property type="match status" value="1"/>
</dbReference>
<evidence type="ECO:0000256" key="5">
    <source>
        <dbReference type="ARBA" id="ARBA00022989"/>
    </source>
</evidence>
<dbReference type="PANTHER" id="PTHR23137">
    <property type="entry name" value="VESICLE TRANSPORT PROTEIN-RELATED"/>
    <property type="match status" value="1"/>
</dbReference>
<dbReference type="GO" id="GO:0016192">
    <property type="term" value="P:vesicle-mediated transport"/>
    <property type="evidence" value="ECO:0007669"/>
    <property type="project" value="InterPro"/>
</dbReference>
<comment type="function">
    <text evidence="8">May be involved in fusion of retrograde transport vesicles derived from an endocytic compartment with the Golgi complex.</text>
</comment>
<organism evidence="9">
    <name type="scientific">Craspedostauros australis</name>
    <dbReference type="NCBI Taxonomy" id="1486917"/>
    <lineage>
        <taxon>Eukaryota</taxon>
        <taxon>Sar</taxon>
        <taxon>Stramenopiles</taxon>
        <taxon>Ochrophyta</taxon>
        <taxon>Bacillariophyta</taxon>
        <taxon>Bacillariophyceae</taxon>
        <taxon>Bacillariophycidae</taxon>
        <taxon>Naviculales</taxon>
        <taxon>Naviculaceae</taxon>
        <taxon>Craspedostauros</taxon>
    </lineage>
</organism>
<evidence type="ECO:0000256" key="7">
    <source>
        <dbReference type="ARBA" id="ARBA00025800"/>
    </source>
</evidence>
<dbReference type="AlphaFoldDB" id="A0A7R9ZII6"/>
<evidence type="ECO:0000256" key="2">
    <source>
        <dbReference type="ARBA" id="ARBA00022448"/>
    </source>
</evidence>
<dbReference type="EMBL" id="HBEF01002850">
    <property type="protein sequence ID" value="CAD8329685.1"/>
    <property type="molecule type" value="Transcribed_RNA"/>
</dbReference>
<feature type="transmembrane region" description="Helical" evidence="8">
    <location>
        <begin position="137"/>
        <end position="155"/>
    </location>
</feature>
<keyword evidence="5 8" id="KW-1133">Transmembrane helix</keyword>
<keyword evidence="3 8" id="KW-0812">Transmembrane</keyword>
<name>A0A7R9ZII6_9STRA</name>
<keyword evidence="2 8" id="KW-0813">Transport</keyword>
<evidence type="ECO:0000256" key="4">
    <source>
        <dbReference type="ARBA" id="ARBA00022927"/>
    </source>
</evidence>
<accession>A0A7R9ZII6</accession>
<keyword evidence="6 8" id="KW-0472">Membrane</keyword>
<dbReference type="GO" id="GO:0015031">
    <property type="term" value="P:protein transport"/>
    <property type="evidence" value="ECO:0007669"/>
    <property type="project" value="UniProtKB-KW"/>
</dbReference>
<evidence type="ECO:0000313" key="9">
    <source>
        <dbReference type="EMBL" id="CAD8329685.1"/>
    </source>
</evidence>
<evidence type="ECO:0000256" key="6">
    <source>
        <dbReference type="ARBA" id="ARBA00023136"/>
    </source>
</evidence>
<comment type="similarity">
    <text evidence="7 8">Belongs to the SFT2 family.</text>
</comment>
<comment type="caution">
    <text evidence="8">Lacks conserved residue(s) required for the propagation of feature annotation.</text>
</comment>
<protein>
    <recommendedName>
        <fullName evidence="8">Vesicle transport protein</fullName>
    </recommendedName>
</protein>